<dbReference type="STRING" id="234267.Acid_1338"/>
<gene>
    <name evidence="2" type="ordered locus">Acid_1338</name>
</gene>
<keyword evidence="1" id="KW-1133">Transmembrane helix</keyword>
<organism evidence="2">
    <name type="scientific">Solibacter usitatus (strain Ellin6076)</name>
    <dbReference type="NCBI Taxonomy" id="234267"/>
    <lineage>
        <taxon>Bacteria</taxon>
        <taxon>Pseudomonadati</taxon>
        <taxon>Acidobacteriota</taxon>
        <taxon>Terriglobia</taxon>
        <taxon>Bryobacterales</taxon>
        <taxon>Solibacteraceae</taxon>
        <taxon>Candidatus Solibacter</taxon>
    </lineage>
</organism>
<accession>Q029F5</accession>
<evidence type="ECO:0000313" key="2">
    <source>
        <dbReference type="EMBL" id="ABJ82331.1"/>
    </source>
</evidence>
<name>Q029F5_SOLUE</name>
<evidence type="ECO:0000256" key="1">
    <source>
        <dbReference type="SAM" id="Phobius"/>
    </source>
</evidence>
<keyword evidence="1" id="KW-0812">Transmembrane</keyword>
<reference evidence="2" key="1">
    <citation type="submission" date="2006-10" db="EMBL/GenBank/DDBJ databases">
        <title>Complete sequence of Solibacter usitatus Ellin6076.</title>
        <authorList>
            <consortium name="US DOE Joint Genome Institute"/>
            <person name="Copeland A."/>
            <person name="Lucas S."/>
            <person name="Lapidus A."/>
            <person name="Barry K."/>
            <person name="Detter J.C."/>
            <person name="Glavina del Rio T."/>
            <person name="Hammon N."/>
            <person name="Israni S."/>
            <person name="Dalin E."/>
            <person name="Tice H."/>
            <person name="Pitluck S."/>
            <person name="Thompson L.S."/>
            <person name="Brettin T."/>
            <person name="Bruce D."/>
            <person name="Han C."/>
            <person name="Tapia R."/>
            <person name="Gilna P."/>
            <person name="Schmutz J."/>
            <person name="Larimer F."/>
            <person name="Land M."/>
            <person name="Hauser L."/>
            <person name="Kyrpides N."/>
            <person name="Mikhailova N."/>
            <person name="Janssen P.H."/>
            <person name="Kuske C.R."/>
            <person name="Richardson P."/>
        </authorList>
    </citation>
    <scope>NUCLEOTIDE SEQUENCE</scope>
    <source>
        <strain evidence="2">Ellin6076</strain>
    </source>
</reference>
<protein>
    <submittedName>
        <fullName evidence="2">Uncharacterized protein</fullName>
    </submittedName>
</protein>
<dbReference type="AlphaFoldDB" id="Q029F5"/>
<dbReference type="EMBL" id="CP000473">
    <property type="protein sequence ID" value="ABJ82331.1"/>
    <property type="molecule type" value="Genomic_DNA"/>
</dbReference>
<dbReference type="KEGG" id="sus:Acid_1338"/>
<dbReference type="HOGENOM" id="CLU_2525771_0_0_0"/>
<proteinExistence type="predicted"/>
<feature type="transmembrane region" description="Helical" evidence="1">
    <location>
        <begin position="37"/>
        <end position="59"/>
    </location>
</feature>
<sequence precursor="true">MFLGAILFMLIFVLLAPQSRAFLGNLMVNFAAFLTAWAPFSYLLVLVLISALFAGFWLIQTWPKYVEPENPMAKYRRDSPVEED</sequence>
<keyword evidence="1" id="KW-0472">Membrane</keyword>
<dbReference type="InParanoid" id="Q029F5"/>